<keyword evidence="3" id="KW-1185">Reference proteome</keyword>
<dbReference type="SUPFAM" id="SSF47391">
    <property type="entry name" value="Dimerization-anchoring domain of cAMP-dependent PK regulatory subunit"/>
    <property type="match status" value="1"/>
</dbReference>
<accession>A0A195CRC9</accession>
<feature type="region of interest" description="Disordered" evidence="1">
    <location>
        <begin position="1"/>
        <end position="26"/>
    </location>
</feature>
<gene>
    <name evidence="2" type="ORF">ALC62_06463</name>
</gene>
<dbReference type="EMBL" id="KQ977444">
    <property type="protein sequence ID" value="KYN02664.1"/>
    <property type="molecule type" value="Genomic_DNA"/>
</dbReference>
<protein>
    <submittedName>
        <fullName evidence="2">Uncharacterized protein</fullName>
    </submittedName>
</protein>
<sequence>MENYLNSSSKQQETEETSNVHLKNDTVQHIPRNMRDAVSYLKQKGIHDIIDSLLGELLLCRPHDPYEYLVQLLDRRILTRDGLIDSPPPFCSRDIIRQARQANLLTLLEFTTKGTRKS</sequence>
<dbReference type="CDD" id="cd22981">
    <property type="entry name" value="DD_TbAK-like"/>
    <property type="match status" value="1"/>
</dbReference>
<organism evidence="2 3">
    <name type="scientific">Cyphomyrmex costatus</name>
    <dbReference type="NCBI Taxonomy" id="456900"/>
    <lineage>
        <taxon>Eukaryota</taxon>
        <taxon>Metazoa</taxon>
        <taxon>Ecdysozoa</taxon>
        <taxon>Arthropoda</taxon>
        <taxon>Hexapoda</taxon>
        <taxon>Insecta</taxon>
        <taxon>Pterygota</taxon>
        <taxon>Neoptera</taxon>
        <taxon>Endopterygota</taxon>
        <taxon>Hymenoptera</taxon>
        <taxon>Apocrita</taxon>
        <taxon>Aculeata</taxon>
        <taxon>Formicoidea</taxon>
        <taxon>Formicidae</taxon>
        <taxon>Myrmicinae</taxon>
        <taxon>Cyphomyrmex</taxon>
    </lineage>
</organism>
<proteinExistence type="predicted"/>
<reference evidence="2 3" key="1">
    <citation type="submission" date="2016-03" db="EMBL/GenBank/DDBJ databases">
        <title>Cyphomyrmex costatus WGS genome.</title>
        <authorList>
            <person name="Nygaard S."/>
            <person name="Hu H."/>
            <person name="Boomsma J."/>
            <person name="Zhang G."/>
        </authorList>
    </citation>
    <scope>NUCLEOTIDE SEQUENCE [LARGE SCALE GENOMIC DNA]</scope>
    <source>
        <strain evidence="2">MS0001</strain>
        <tissue evidence="2">Whole body</tissue>
    </source>
</reference>
<evidence type="ECO:0000313" key="2">
    <source>
        <dbReference type="EMBL" id="KYN02664.1"/>
    </source>
</evidence>
<dbReference type="OrthoDB" id="10260455at2759"/>
<evidence type="ECO:0000313" key="3">
    <source>
        <dbReference type="Proteomes" id="UP000078542"/>
    </source>
</evidence>
<evidence type="ECO:0000256" key="1">
    <source>
        <dbReference type="SAM" id="MobiDB-lite"/>
    </source>
</evidence>
<dbReference type="AlphaFoldDB" id="A0A195CRC9"/>
<dbReference type="KEGG" id="ccoa:108773986"/>
<name>A0A195CRC9_9HYME</name>
<dbReference type="Proteomes" id="UP000078542">
    <property type="component" value="Unassembled WGS sequence"/>
</dbReference>